<evidence type="ECO:0000313" key="2">
    <source>
        <dbReference type="Proteomes" id="UP000298030"/>
    </source>
</evidence>
<proteinExistence type="predicted"/>
<dbReference type="EMBL" id="QPFP01000143">
    <property type="protein sequence ID" value="TEB20386.1"/>
    <property type="molecule type" value="Genomic_DNA"/>
</dbReference>
<gene>
    <name evidence="1" type="ORF">FA13DRAFT_1717855</name>
</gene>
<protein>
    <recommendedName>
        <fullName evidence="3">F-box domain-containing protein</fullName>
    </recommendedName>
</protein>
<organism evidence="1 2">
    <name type="scientific">Coprinellus micaceus</name>
    <name type="common">Glistening ink-cap mushroom</name>
    <name type="synonym">Coprinus micaceus</name>
    <dbReference type="NCBI Taxonomy" id="71717"/>
    <lineage>
        <taxon>Eukaryota</taxon>
        <taxon>Fungi</taxon>
        <taxon>Dikarya</taxon>
        <taxon>Basidiomycota</taxon>
        <taxon>Agaricomycotina</taxon>
        <taxon>Agaricomycetes</taxon>
        <taxon>Agaricomycetidae</taxon>
        <taxon>Agaricales</taxon>
        <taxon>Agaricineae</taxon>
        <taxon>Psathyrellaceae</taxon>
        <taxon>Coprinellus</taxon>
    </lineage>
</organism>
<evidence type="ECO:0000313" key="1">
    <source>
        <dbReference type="EMBL" id="TEB20386.1"/>
    </source>
</evidence>
<accession>A0A4Y7SFG0</accession>
<keyword evidence="2" id="KW-1185">Reference proteome</keyword>
<dbReference type="AlphaFoldDB" id="A0A4Y7SFG0"/>
<reference evidence="1 2" key="1">
    <citation type="journal article" date="2019" name="Nat. Ecol. Evol.">
        <title>Megaphylogeny resolves global patterns of mushroom evolution.</title>
        <authorList>
            <person name="Varga T."/>
            <person name="Krizsan K."/>
            <person name="Foldi C."/>
            <person name="Dima B."/>
            <person name="Sanchez-Garcia M."/>
            <person name="Sanchez-Ramirez S."/>
            <person name="Szollosi G.J."/>
            <person name="Szarkandi J.G."/>
            <person name="Papp V."/>
            <person name="Albert L."/>
            <person name="Andreopoulos W."/>
            <person name="Angelini C."/>
            <person name="Antonin V."/>
            <person name="Barry K.W."/>
            <person name="Bougher N.L."/>
            <person name="Buchanan P."/>
            <person name="Buyck B."/>
            <person name="Bense V."/>
            <person name="Catcheside P."/>
            <person name="Chovatia M."/>
            <person name="Cooper J."/>
            <person name="Damon W."/>
            <person name="Desjardin D."/>
            <person name="Finy P."/>
            <person name="Geml J."/>
            <person name="Haridas S."/>
            <person name="Hughes K."/>
            <person name="Justo A."/>
            <person name="Karasinski D."/>
            <person name="Kautmanova I."/>
            <person name="Kiss B."/>
            <person name="Kocsube S."/>
            <person name="Kotiranta H."/>
            <person name="LaButti K.M."/>
            <person name="Lechner B.E."/>
            <person name="Liimatainen K."/>
            <person name="Lipzen A."/>
            <person name="Lukacs Z."/>
            <person name="Mihaltcheva S."/>
            <person name="Morgado L.N."/>
            <person name="Niskanen T."/>
            <person name="Noordeloos M.E."/>
            <person name="Ohm R.A."/>
            <person name="Ortiz-Santana B."/>
            <person name="Ovrebo C."/>
            <person name="Racz N."/>
            <person name="Riley R."/>
            <person name="Savchenko A."/>
            <person name="Shiryaev A."/>
            <person name="Soop K."/>
            <person name="Spirin V."/>
            <person name="Szebenyi C."/>
            <person name="Tomsovsky M."/>
            <person name="Tulloss R.E."/>
            <person name="Uehling J."/>
            <person name="Grigoriev I.V."/>
            <person name="Vagvolgyi C."/>
            <person name="Papp T."/>
            <person name="Martin F.M."/>
            <person name="Miettinen O."/>
            <person name="Hibbett D.S."/>
            <person name="Nagy L.G."/>
        </authorList>
    </citation>
    <scope>NUCLEOTIDE SEQUENCE [LARGE SCALE GENOMIC DNA]</scope>
    <source>
        <strain evidence="1 2">FP101781</strain>
    </source>
</reference>
<dbReference type="Proteomes" id="UP000298030">
    <property type="component" value="Unassembled WGS sequence"/>
</dbReference>
<sequence>MNFPMEDSKTDLLKLAYVDRAWLPRCRFRLIEEFCTDLSFDSHESLSTFRDLTTAGICSLLSHHYRSLTIALAPEGLPSSRGPESSPWAFLEAITVVDSVTVNLGSVVSHPYSSTFPWKKLASWNTLTGVTFGGTLPSLATVALVITALPQLQELDIDATYLDDSIPEAKGSLSSHFVSFSLGSRGYALFSWLASLDDTGLYLGNVMLNVGWGDVSPLHAFTSRHSDAINSLTITLSRDRVTDLVPALKNLRDLSDVEFYLNYHSAQGHSQCIQSLASSLASASPETLTVYMPELPDGLMGAMRLQRLAKASMTFTAGPGWLHVRFNVIC</sequence>
<evidence type="ECO:0008006" key="3">
    <source>
        <dbReference type="Google" id="ProtNLM"/>
    </source>
</evidence>
<name>A0A4Y7SFG0_COPMI</name>
<comment type="caution">
    <text evidence="1">The sequence shown here is derived from an EMBL/GenBank/DDBJ whole genome shotgun (WGS) entry which is preliminary data.</text>
</comment>
<dbReference type="OrthoDB" id="3124769at2759"/>